<dbReference type="InterPro" id="IPR017853">
    <property type="entry name" value="GH"/>
</dbReference>
<evidence type="ECO:0000313" key="1">
    <source>
        <dbReference type="EMBL" id="KAH6866074.1"/>
    </source>
</evidence>
<protein>
    <recommendedName>
        <fullName evidence="3">Glycoside hydrolase family 79 protein</fullName>
    </recommendedName>
</protein>
<dbReference type="InterPro" id="IPR052974">
    <property type="entry name" value="GH79_Enzymes"/>
</dbReference>
<dbReference type="Proteomes" id="UP000777438">
    <property type="component" value="Unassembled WGS sequence"/>
</dbReference>
<dbReference type="SUPFAM" id="SSF51445">
    <property type="entry name" value="(Trans)glycosidases"/>
    <property type="match status" value="1"/>
</dbReference>
<organism evidence="1 2">
    <name type="scientific">Thelonectria olida</name>
    <dbReference type="NCBI Taxonomy" id="1576542"/>
    <lineage>
        <taxon>Eukaryota</taxon>
        <taxon>Fungi</taxon>
        <taxon>Dikarya</taxon>
        <taxon>Ascomycota</taxon>
        <taxon>Pezizomycotina</taxon>
        <taxon>Sordariomycetes</taxon>
        <taxon>Hypocreomycetidae</taxon>
        <taxon>Hypocreales</taxon>
        <taxon>Nectriaceae</taxon>
        <taxon>Thelonectria</taxon>
    </lineage>
</organism>
<keyword evidence="2" id="KW-1185">Reference proteome</keyword>
<dbReference type="EMBL" id="JAGPYM010000156">
    <property type="protein sequence ID" value="KAH6866074.1"/>
    <property type="molecule type" value="Genomic_DNA"/>
</dbReference>
<name>A0A9P9AG21_9HYPO</name>
<evidence type="ECO:0008006" key="3">
    <source>
        <dbReference type="Google" id="ProtNLM"/>
    </source>
</evidence>
<evidence type="ECO:0000313" key="2">
    <source>
        <dbReference type="Proteomes" id="UP000777438"/>
    </source>
</evidence>
<reference evidence="1 2" key="1">
    <citation type="journal article" date="2021" name="Nat. Commun.">
        <title>Genetic determinants of endophytism in the Arabidopsis root mycobiome.</title>
        <authorList>
            <person name="Mesny F."/>
            <person name="Miyauchi S."/>
            <person name="Thiergart T."/>
            <person name="Pickel B."/>
            <person name="Atanasova L."/>
            <person name="Karlsson M."/>
            <person name="Huettel B."/>
            <person name="Barry K.W."/>
            <person name="Haridas S."/>
            <person name="Chen C."/>
            <person name="Bauer D."/>
            <person name="Andreopoulos W."/>
            <person name="Pangilinan J."/>
            <person name="LaButti K."/>
            <person name="Riley R."/>
            <person name="Lipzen A."/>
            <person name="Clum A."/>
            <person name="Drula E."/>
            <person name="Henrissat B."/>
            <person name="Kohler A."/>
            <person name="Grigoriev I.V."/>
            <person name="Martin F.M."/>
            <person name="Hacquard S."/>
        </authorList>
    </citation>
    <scope>NUCLEOTIDE SEQUENCE [LARGE SCALE GENOMIC DNA]</scope>
    <source>
        <strain evidence="1 2">MPI-CAGE-CH-0241</strain>
    </source>
</reference>
<accession>A0A9P9AG21</accession>
<dbReference type="PANTHER" id="PTHR36183">
    <property type="entry name" value="BETA-GLUCURONIDASE"/>
    <property type="match status" value="1"/>
</dbReference>
<dbReference type="OrthoDB" id="2796951at2759"/>
<gene>
    <name evidence="1" type="ORF">B0T10DRAFT_569731</name>
</gene>
<proteinExistence type="predicted"/>
<dbReference type="Gene3D" id="3.20.20.80">
    <property type="entry name" value="Glycosidases"/>
    <property type="match status" value="2"/>
</dbReference>
<sequence length="255" mass="28302">MQYAKRAKFSWGINLLAGNASEAVAQVKQLERAFAHRRCRNVHLHTIELGNEADLWADGDRRPEDWTIWDCVDEQIEYFTAINKSLGNNGRKSVNVISEHRYQGTASMVARSQWPKIASGLINKEKIRGRLERFNVSVIKAEEARLEFVLGETGSLAGHGQAGVSNAAAAALWMVDYSLHAATFQPLDHIGVNITDFDPKATRHVMPLYYGFLVVADAIGPSGNTYISEISTNSSELAAYQIWEGDTPSRLVLIN</sequence>
<dbReference type="AlphaFoldDB" id="A0A9P9AG21"/>
<comment type="caution">
    <text evidence="1">The sequence shown here is derived from an EMBL/GenBank/DDBJ whole genome shotgun (WGS) entry which is preliminary data.</text>
</comment>
<dbReference type="PANTHER" id="PTHR36183:SF2">
    <property type="entry name" value="BETA-GLUCURONIDASE C-TERMINAL DOMAIN-CONTAINING PROTEIN"/>
    <property type="match status" value="1"/>
</dbReference>